<keyword evidence="2" id="KW-1133">Transmembrane helix</keyword>
<keyword evidence="2" id="KW-0472">Membrane</keyword>
<dbReference type="EMBL" id="CP109546">
    <property type="protein sequence ID" value="WTZ09440.1"/>
    <property type="molecule type" value="Genomic_DNA"/>
</dbReference>
<keyword evidence="2" id="KW-0812">Transmembrane</keyword>
<evidence type="ECO:0000256" key="2">
    <source>
        <dbReference type="SAM" id="Phobius"/>
    </source>
</evidence>
<feature type="transmembrane region" description="Helical" evidence="2">
    <location>
        <begin position="105"/>
        <end position="125"/>
    </location>
</feature>
<sequence>MWITANIGPALLAWLLVIMPAVISAQDTDGDVSTTYLLAASQSLALGPLLGLSQSMVLRKVTGRWAWWIGANLASWLIVDAVIYLLGRLTSDLDVLTGDGSLVEIYLTLIATTPLTGRALLWVLAPSALTVPEAAPPSPSPHPPPHPPPSATK</sequence>
<feature type="region of interest" description="Disordered" evidence="1">
    <location>
        <begin position="132"/>
        <end position="153"/>
    </location>
</feature>
<gene>
    <name evidence="3" type="ORF">OG699_16425</name>
</gene>
<protein>
    <submittedName>
        <fullName evidence="3">Uncharacterized protein</fullName>
    </submittedName>
</protein>
<reference evidence="3" key="1">
    <citation type="submission" date="2022-10" db="EMBL/GenBank/DDBJ databases">
        <title>The complete genomes of actinobacterial strains from the NBC collection.</title>
        <authorList>
            <person name="Joergensen T.S."/>
            <person name="Alvarez Arevalo M."/>
            <person name="Sterndorff E.B."/>
            <person name="Faurdal D."/>
            <person name="Vuksanovic O."/>
            <person name="Mourched A.-S."/>
            <person name="Charusanti P."/>
            <person name="Shaw S."/>
            <person name="Blin K."/>
            <person name="Weber T."/>
        </authorList>
    </citation>
    <scope>NUCLEOTIDE SEQUENCE</scope>
    <source>
        <strain evidence="3">NBC_01393</strain>
    </source>
</reference>
<proteinExistence type="predicted"/>
<evidence type="ECO:0000256" key="1">
    <source>
        <dbReference type="SAM" id="MobiDB-lite"/>
    </source>
</evidence>
<dbReference type="AlphaFoldDB" id="A0AAU3HYF8"/>
<organism evidence="3">
    <name type="scientific">Streptomyces sp. NBC_01393</name>
    <dbReference type="NCBI Taxonomy" id="2903851"/>
    <lineage>
        <taxon>Bacteria</taxon>
        <taxon>Bacillati</taxon>
        <taxon>Actinomycetota</taxon>
        <taxon>Actinomycetes</taxon>
        <taxon>Kitasatosporales</taxon>
        <taxon>Streptomycetaceae</taxon>
        <taxon>Streptomyces</taxon>
    </lineage>
</organism>
<name>A0AAU3HYF8_9ACTN</name>
<feature type="transmembrane region" description="Helical" evidence="2">
    <location>
        <begin position="65"/>
        <end position="85"/>
    </location>
</feature>
<feature type="transmembrane region" description="Helical" evidence="2">
    <location>
        <begin position="35"/>
        <end position="53"/>
    </location>
</feature>
<feature type="compositionally biased region" description="Pro residues" evidence="1">
    <location>
        <begin position="134"/>
        <end position="153"/>
    </location>
</feature>
<evidence type="ECO:0000313" key="3">
    <source>
        <dbReference type="EMBL" id="WTZ09440.1"/>
    </source>
</evidence>
<accession>A0AAU3HYF8</accession>